<dbReference type="AlphaFoldDB" id="A0A6G0XZG0"/>
<protein>
    <submittedName>
        <fullName evidence="1">DUF659 domain-containing protein</fullName>
    </submittedName>
</protein>
<dbReference type="EMBL" id="VUJU01007247">
    <property type="protein sequence ID" value="KAF0746348.1"/>
    <property type="molecule type" value="Genomic_DNA"/>
</dbReference>
<reference evidence="1 2" key="1">
    <citation type="submission" date="2019-08" db="EMBL/GenBank/DDBJ databases">
        <title>Whole genome of Aphis craccivora.</title>
        <authorList>
            <person name="Voronova N.V."/>
            <person name="Shulinski R.S."/>
            <person name="Bandarenka Y.V."/>
            <person name="Zhorov D.G."/>
            <person name="Warner D."/>
        </authorList>
    </citation>
    <scope>NUCLEOTIDE SEQUENCE [LARGE SCALE GENOMIC DNA]</scope>
    <source>
        <strain evidence="1">180601</strain>
        <tissue evidence="1">Whole Body</tissue>
    </source>
</reference>
<organism evidence="1 2">
    <name type="scientific">Aphis craccivora</name>
    <name type="common">Cowpea aphid</name>
    <dbReference type="NCBI Taxonomy" id="307492"/>
    <lineage>
        <taxon>Eukaryota</taxon>
        <taxon>Metazoa</taxon>
        <taxon>Ecdysozoa</taxon>
        <taxon>Arthropoda</taxon>
        <taxon>Hexapoda</taxon>
        <taxon>Insecta</taxon>
        <taxon>Pterygota</taxon>
        <taxon>Neoptera</taxon>
        <taxon>Paraneoptera</taxon>
        <taxon>Hemiptera</taxon>
        <taxon>Sternorrhyncha</taxon>
        <taxon>Aphidomorpha</taxon>
        <taxon>Aphidoidea</taxon>
        <taxon>Aphididae</taxon>
        <taxon>Aphidini</taxon>
        <taxon>Aphis</taxon>
        <taxon>Aphis</taxon>
    </lineage>
</organism>
<dbReference type="Proteomes" id="UP000478052">
    <property type="component" value="Unassembled WGS sequence"/>
</dbReference>
<name>A0A6G0XZG0_APHCR</name>
<sequence length="71" mass="8135">MGKEVIENLSAIIIPHNWCSDITVHGKKQILSFYKLCPYGITYSRSIEKQLVITEGIKPQLYLKTTLNLQI</sequence>
<keyword evidence="2" id="KW-1185">Reference proteome</keyword>
<evidence type="ECO:0000313" key="2">
    <source>
        <dbReference type="Proteomes" id="UP000478052"/>
    </source>
</evidence>
<proteinExistence type="predicted"/>
<gene>
    <name evidence="1" type="ORF">FWK35_00019826</name>
</gene>
<comment type="caution">
    <text evidence="1">The sequence shown here is derived from an EMBL/GenBank/DDBJ whole genome shotgun (WGS) entry which is preliminary data.</text>
</comment>
<evidence type="ECO:0000313" key="1">
    <source>
        <dbReference type="EMBL" id="KAF0746348.1"/>
    </source>
</evidence>
<accession>A0A6G0XZG0</accession>